<dbReference type="EMBL" id="JBHTIB010000008">
    <property type="protein sequence ID" value="MFD0835463.1"/>
    <property type="molecule type" value="Genomic_DNA"/>
</dbReference>
<comment type="caution">
    <text evidence="2">The sequence shown here is derived from an EMBL/GenBank/DDBJ whole genome shotgun (WGS) entry which is preliminary data.</text>
</comment>
<reference evidence="3" key="1">
    <citation type="journal article" date="2019" name="Int. J. Syst. Evol. Microbiol.">
        <title>The Global Catalogue of Microorganisms (GCM) 10K type strain sequencing project: providing services to taxonomists for standard genome sequencing and annotation.</title>
        <authorList>
            <consortium name="The Broad Institute Genomics Platform"/>
            <consortium name="The Broad Institute Genome Sequencing Center for Infectious Disease"/>
            <person name="Wu L."/>
            <person name="Ma J."/>
        </authorList>
    </citation>
    <scope>NUCLEOTIDE SEQUENCE [LARGE SCALE GENOMIC DNA]</scope>
    <source>
        <strain evidence="3">CCUG 60529</strain>
    </source>
</reference>
<keyword evidence="3" id="KW-1185">Reference proteome</keyword>
<dbReference type="PROSITE" id="PS51257">
    <property type="entry name" value="PROKAR_LIPOPROTEIN"/>
    <property type="match status" value="1"/>
</dbReference>
<sequence length="233" mass="26677">MKHISLVFLAFFILACSNEQHDLTVKVSVDGLKKGVLYLKKIKNNNLITIDTVAINGNSEVELHGPLESAEVFYLFLDKKSSENDKIVFFADKGTTEIKTTAKHFAFDAKINGSPQQKVFEDYKLMMSRFNEQNLDLIKENMEALQKDDTAAYNNVQKKYNNLIKRRYLFTVNFALNNKDSEVAPYLALTEIYDAKTSYLDTINNTLTPKVKASKYGKELQTYIDEVKKSEKQ</sequence>
<dbReference type="Pfam" id="PF14289">
    <property type="entry name" value="DUF4369"/>
    <property type="match status" value="1"/>
</dbReference>
<name>A0ABW3BS12_9FLAO</name>
<gene>
    <name evidence="2" type="ORF">ACFQ0I_06815</name>
</gene>
<dbReference type="RefSeq" id="WP_379940644.1">
    <property type="nucleotide sequence ID" value="NZ_JBHTIB010000008.1"/>
</dbReference>
<evidence type="ECO:0000313" key="2">
    <source>
        <dbReference type="EMBL" id="MFD0835463.1"/>
    </source>
</evidence>
<dbReference type="InterPro" id="IPR025380">
    <property type="entry name" value="DUF4369"/>
</dbReference>
<protein>
    <submittedName>
        <fullName evidence="2">DUF4369 domain-containing protein</fullName>
    </submittedName>
</protein>
<organism evidence="2 3">
    <name type="scientific">Mariniflexile aquimaris</name>
    <dbReference type="NCBI Taxonomy" id="881009"/>
    <lineage>
        <taxon>Bacteria</taxon>
        <taxon>Pseudomonadati</taxon>
        <taxon>Bacteroidota</taxon>
        <taxon>Flavobacteriia</taxon>
        <taxon>Flavobacteriales</taxon>
        <taxon>Flavobacteriaceae</taxon>
        <taxon>Mariniflexile</taxon>
    </lineage>
</organism>
<evidence type="ECO:0000259" key="1">
    <source>
        <dbReference type="Pfam" id="PF14289"/>
    </source>
</evidence>
<evidence type="ECO:0000313" key="3">
    <source>
        <dbReference type="Proteomes" id="UP001597011"/>
    </source>
</evidence>
<feature type="domain" description="DUF4369" evidence="1">
    <location>
        <begin position="24"/>
        <end position="120"/>
    </location>
</feature>
<proteinExistence type="predicted"/>
<dbReference type="Proteomes" id="UP001597011">
    <property type="component" value="Unassembled WGS sequence"/>
</dbReference>
<accession>A0ABW3BS12</accession>